<name>A0AAR5PLN1_DENPD</name>
<evidence type="ECO:0008006" key="5">
    <source>
        <dbReference type="Google" id="ProtNLM"/>
    </source>
</evidence>
<evidence type="ECO:0000313" key="3">
    <source>
        <dbReference type="EnsemblMetazoa" id="XP_019761807.1"/>
    </source>
</evidence>
<feature type="transmembrane region" description="Helical" evidence="2">
    <location>
        <begin position="73"/>
        <end position="98"/>
    </location>
</feature>
<keyword evidence="2" id="KW-1133">Transmembrane helix</keyword>
<reference evidence="4" key="1">
    <citation type="journal article" date="2013" name="Genome Biol.">
        <title>Draft genome of the mountain pine beetle, Dendroctonus ponderosae Hopkins, a major forest pest.</title>
        <authorList>
            <person name="Keeling C.I."/>
            <person name="Yuen M.M."/>
            <person name="Liao N.Y."/>
            <person name="Docking T.R."/>
            <person name="Chan S.K."/>
            <person name="Taylor G.A."/>
            <person name="Palmquist D.L."/>
            <person name="Jackman S.D."/>
            <person name="Nguyen A."/>
            <person name="Li M."/>
            <person name="Henderson H."/>
            <person name="Janes J.K."/>
            <person name="Zhao Y."/>
            <person name="Pandoh P."/>
            <person name="Moore R."/>
            <person name="Sperling F.A."/>
            <person name="Huber D.P."/>
            <person name="Birol I."/>
            <person name="Jones S.J."/>
            <person name="Bohlmann J."/>
        </authorList>
    </citation>
    <scope>NUCLEOTIDE SEQUENCE</scope>
</reference>
<keyword evidence="2" id="KW-0472">Membrane</keyword>
<keyword evidence="2" id="KW-0812">Transmembrane</keyword>
<evidence type="ECO:0000313" key="4">
    <source>
        <dbReference type="Proteomes" id="UP000019118"/>
    </source>
</evidence>
<evidence type="ECO:0000256" key="2">
    <source>
        <dbReference type="SAM" id="Phobius"/>
    </source>
</evidence>
<sequence>MKLPGQMKMTILHSCCCWNSVRKGSLACGVYTGIYYTLNAAQSSFLLHEEVSFLKNASNQSLIDHDITSETSAVFSALIFAFSSCGIITTLLLFIGIIKDIKFLLIPWIFNMAFFTIVDVIYIIYGLIVHALQWNPSVAILVTTDFFLNTLNVPNIQYSTTQPTATSYLSSHNRKPLMYLEKATPTHSPTSFGPNILDGPPSLGNRGPRKSVKFGDSSEMSMVAPPAWSESKLSPTKGADTAPLIDSGPDGGGTVNV</sequence>
<keyword evidence="4" id="KW-1185">Reference proteome</keyword>
<dbReference type="Proteomes" id="UP000019118">
    <property type="component" value="Unassembled WGS sequence"/>
</dbReference>
<feature type="transmembrane region" description="Helical" evidence="2">
    <location>
        <begin position="104"/>
        <end position="128"/>
    </location>
</feature>
<proteinExistence type="predicted"/>
<accession>A0AAR5PLN1</accession>
<protein>
    <recommendedName>
        <fullName evidence="5">MARVEL domain-containing protein</fullName>
    </recommendedName>
</protein>
<evidence type="ECO:0000256" key="1">
    <source>
        <dbReference type="SAM" id="MobiDB-lite"/>
    </source>
</evidence>
<dbReference type="PANTHER" id="PTHR36694:SF11">
    <property type="entry name" value="LP21121P-RELATED"/>
    <property type="match status" value="1"/>
</dbReference>
<feature type="region of interest" description="Disordered" evidence="1">
    <location>
        <begin position="186"/>
        <end position="257"/>
    </location>
</feature>
<reference evidence="3" key="2">
    <citation type="submission" date="2024-08" db="UniProtKB">
        <authorList>
            <consortium name="EnsemblMetazoa"/>
        </authorList>
    </citation>
    <scope>IDENTIFICATION</scope>
</reference>
<dbReference type="EnsemblMetazoa" id="XM_019906248.1">
    <property type="protein sequence ID" value="XP_019761807.1"/>
    <property type="gene ID" value="LOC109538844"/>
</dbReference>
<dbReference type="PANTHER" id="PTHR36694">
    <property type="entry name" value="PASIFLORA 1, ISOFORM A-RELATED"/>
    <property type="match status" value="1"/>
</dbReference>
<dbReference type="AlphaFoldDB" id="A0AAR5PLN1"/>
<organism evidence="3 4">
    <name type="scientific">Dendroctonus ponderosae</name>
    <name type="common">Mountain pine beetle</name>
    <dbReference type="NCBI Taxonomy" id="77166"/>
    <lineage>
        <taxon>Eukaryota</taxon>
        <taxon>Metazoa</taxon>
        <taxon>Ecdysozoa</taxon>
        <taxon>Arthropoda</taxon>
        <taxon>Hexapoda</taxon>
        <taxon>Insecta</taxon>
        <taxon>Pterygota</taxon>
        <taxon>Neoptera</taxon>
        <taxon>Endopterygota</taxon>
        <taxon>Coleoptera</taxon>
        <taxon>Polyphaga</taxon>
        <taxon>Cucujiformia</taxon>
        <taxon>Curculionidae</taxon>
        <taxon>Scolytinae</taxon>
        <taxon>Dendroctonus</taxon>
    </lineage>
</organism>